<feature type="transmembrane region" description="Helical" evidence="1">
    <location>
        <begin position="189"/>
        <end position="208"/>
    </location>
</feature>
<evidence type="ECO:0000313" key="3">
    <source>
        <dbReference type="EMBL" id="OTP70647.1"/>
    </source>
</evidence>
<name>A0A242MHI9_CABSO</name>
<feature type="signal peptide" evidence="2">
    <location>
        <begin position="1"/>
        <end position="25"/>
    </location>
</feature>
<gene>
    <name evidence="3" type="ORF">PAMC26577_26695</name>
</gene>
<evidence type="ECO:0000313" key="4">
    <source>
        <dbReference type="Proteomes" id="UP000195221"/>
    </source>
</evidence>
<reference evidence="3 4" key="1">
    <citation type="submission" date="2017-03" db="EMBL/GenBank/DDBJ databases">
        <title>Genome analysis of strain PAMC 26577.</title>
        <authorList>
            <person name="Oh H.-M."/>
            <person name="Yang J.-A."/>
        </authorList>
    </citation>
    <scope>NUCLEOTIDE SEQUENCE [LARGE SCALE GENOMIC DNA]</scope>
    <source>
        <strain evidence="3 4">PAMC 26577</strain>
    </source>
</reference>
<accession>A0A242MHI9</accession>
<keyword evidence="1" id="KW-0472">Membrane</keyword>
<evidence type="ECO:0000256" key="1">
    <source>
        <dbReference type="SAM" id="Phobius"/>
    </source>
</evidence>
<dbReference type="AlphaFoldDB" id="A0A242MHI9"/>
<dbReference type="EMBL" id="NBTZ01000106">
    <property type="protein sequence ID" value="OTP70647.1"/>
    <property type="molecule type" value="Genomic_DNA"/>
</dbReference>
<comment type="caution">
    <text evidence="3">The sequence shown here is derived from an EMBL/GenBank/DDBJ whole genome shotgun (WGS) entry which is preliminary data.</text>
</comment>
<feature type="chain" id="PRO_5012986804" evidence="2">
    <location>
        <begin position="26"/>
        <end position="220"/>
    </location>
</feature>
<organism evidence="3 4">
    <name type="scientific">Caballeronia sordidicola</name>
    <name type="common">Burkholderia sordidicola</name>
    <dbReference type="NCBI Taxonomy" id="196367"/>
    <lineage>
        <taxon>Bacteria</taxon>
        <taxon>Pseudomonadati</taxon>
        <taxon>Pseudomonadota</taxon>
        <taxon>Betaproteobacteria</taxon>
        <taxon>Burkholderiales</taxon>
        <taxon>Burkholderiaceae</taxon>
        <taxon>Caballeronia</taxon>
    </lineage>
</organism>
<proteinExistence type="predicted"/>
<dbReference type="Proteomes" id="UP000195221">
    <property type="component" value="Unassembled WGS sequence"/>
</dbReference>
<protein>
    <submittedName>
        <fullName evidence="3">Uncharacterized protein</fullName>
    </submittedName>
</protein>
<keyword evidence="1" id="KW-0812">Transmembrane</keyword>
<keyword evidence="1" id="KW-1133">Transmembrane helix</keyword>
<sequence>MHLMRHSTLLLLLALAALSVVDARASDISCATTQQPAERVICDHAILNNEYEDIVSQQQTMLSAGKLSPGQLSQWRQSRNACTDVHCIDTVFAQWNTTVRAIASTPSAAVAPEIASASASAPVGPDPDAVPSPASAAVATSDSSVVQRGSAAGVALPQPVASQTSAPVAASAASDASESRNGIGISGGMSSGVMAAILIAIGCGAFVSRRRKNVRPTRKQ</sequence>
<evidence type="ECO:0000256" key="2">
    <source>
        <dbReference type="SAM" id="SignalP"/>
    </source>
</evidence>
<keyword evidence="2" id="KW-0732">Signal</keyword>